<keyword evidence="4" id="KW-1185">Reference proteome</keyword>
<evidence type="ECO:0000313" key="4">
    <source>
        <dbReference type="Proteomes" id="UP000179807"/>
    </source>
</evidence>
<keyword evidence="1" id="KW-0175">Coiled coil</keyword>
<feature type="region of interest" description="Disordered" evidence="2">
    <location>
        <begin position="140"/>
        <end position="177"/>
    </location>
</feature>
<feature type="compositionally biased region" description="Polar residues" evidence="2">
    <location>
        <begin position="153"/>
        <end position="165"/>
    </location>
</feature>
<dbReference type="Proteomes" id="UP000179807">
    <property type="component" value="Unassembled WGS sequence"/>
</dbReference>
<gene>
    <name evidence="3" type="ORF">TRFO_31055</name>
</gene>
<sequence>MWTNKLSKNYGGESHKLRTLRKSEKEFTSEGDHARAAYVKNEINKLEEIERQNAQQNYEKDYKNAKEKLQFKFQNEMRQFMRERTLQRNMIIGRVNKTVLITKPKPTTSARPISQLSGYLFDQKTQSQRNRNRTNYSTTIFNQPNQLHHDESFTSQTESNQNDSETSQKECNCDNNNHEIEPNLAENHEFEGMFIDDDVSTCVGEINNNQNGSNNSDVQIKSRSISSFDDKLHNTPNDTSKSETDINHSNSKIEEEYYEYYDDSVESTIHNETENENDDEKDRNIDENQRFENHSENELDNFELNVSSDDSFITKNKNNHIDENTSETTKEDGEISIPFDIDESKEKFTEIKERAIILGFNYQSDEIESGEVEDGELVPFESLSQEEMSENTLITKNEEGQIPNKNSSTELEYSTISSSEKSTKDDSPKDDSTKEDSPKDDSTKEDSTKEDSPKEYTNKEDSNKEDSSNGLSA</sequence>
<organism evidence="3 4">
    <name type="scientific">Tritrichomonas foetus</name>
    <dbReference type="NCBI Taxonomy" id="1144522"/>
    <lineage>
        <taxon>Eukaryota</taxon>
        <taxon>Metamonada</taxon>
        <taxon>Parabasalia</taxon>
        <taxon>Tritrichomonadida</taxon>
        <taxon>Tritrichomonadidae</taxon>
        <taxon>Tritrichomonas</taxon>
    </lineage>
</organism>
<dbReference type="EMBL" id="MLAK01000887">
    <property type="protein sequence ID" value="OHT01977.1"/>
    <property type="molecule type" value="Genomic_DNA"/>
</dbReference>
<name>A0A1J4JS92_9EUKA</name>
<dbReference type="RefSeq" id="XP_068355113.1">
    <property type="nucleotide sequence ID" value="XM_068507711.1"/>
</dbReference>
<feature type="region of interest" description="Disordered" evidence="2">
    <location>
        <begin position="226"/>
        <end position="253"/>
    </location>
</feature>
<dbReference type="AlphaFoldDB" id="A0A1J4JS92"/>
<reference evidence="3" key="1">
    <citation type="submission" date="2016-10" db="EMBL/GenBank/DDBJ databases">
        <authorList>
            <person name="Benchimol M."/>
            <person name="Almeida L.G."/>
            <person name="Vasconcelos A.T."/>
            <person name="Perreira-Neves A."/>
            <person name="Rosa I.A."/>
            <person name="Tasca T."/>
            <person name="Bogo M.R."/>
            <person name="de Souza W."/>
        </authorList>
    </citation>
    <scope>NUCLEOTIDE SEQUENCE [LARGE SCALE GENOMIC DNA]</scope>
    <source>
        <strain evidence="3">K</strain>
    </source>
</reference>
<accession>A0A1J4JS92</accession>
<dbReference type="VEuPathDB" id="TrichDB:TRFO_31055"/>
<evidence type="ECO:0000313" key="3">
    <source>
        <dbReference type="EMBL" id="OHT01977.1"/>
    </source>
</evidence>
<feature type="compositionally biased region" description="Basic and acidic residues" evidence="2">
    <location>
        <begin position="240"/>
        <end position="253"/>
    </location>
</feature>
<feature type="region of interest" description="Disordered" evidence="2">
    <location>
        <begin position="382"/>
        <end position="473"/>
    </location>
</feature>
<feature type="compositionally biased region" description="Basic and acidic residues" evidence="2">
    <location>
        <begin position="421"/>
        <end position="467"/>
    </location>
</feature>
<evidence type="ECO:0000256" key="2">
    <source>
        <dbReference type="SAM" id="MobiDB-lite"/>
    </source>
</evidence>
<feature type="compositionally biased region" description="Polar residues" evidence="2">
    <location>
        <begin position="403"/>
        <end position="416"/>
    </location>
</feature>
<evidence type="ECO:0000256" key="1">
    <source>
        <dbReference type="SAM" id="Coils"/>
    </source>
</evidence>
<comment type="caution">
    <text evidence="3">The sequence shown here is derived from an EMBL/GenBank/DDBJ whole genome shotgun (WGS) entry which is preliminary data.</text>
</comment>
<feature type="compositionally biased region" description="Basic and acidic residues" evidence="2">
    <location>
        <begin position="166"/>
        <end position="177"/>
    </location>
</feature>
<protein>
    <submittedName>
        <fullName evidence="3">Uncharacterized protein</fullName>
    </submittedName>
</protein>
<dbReference type="GeneID" id="94842415"/>
<feature type="compositionally biased region" description="Polar residues" evidence="2">
    <location>
        <begin position="382"/>
        <end position="395"/>
    </location>
</feature>
<feature type="coiled-coil region" evidence="1">
    <location>
        <begin position="39"/>
        <end position="75"/>
    </location>
</feature>
<proteinExistence type="predicted"/>